<proteinExistence type="predicted"/>
<organism evidence="3 4">
    <name type="scientific">Lentinula raphanica</name>
    <dbReference type="NCBI Taxonomy" id="153919"/>
    <lineage>
        <taxon>Eukaryota</taxon>
        <taxon>Fungi</taxon>
        <taxon>Dikarya</taxon>
        <taxon>Basidiomycota</taxon>
        <taxon>Agaricomycotina</taxon>
        <taxon>Agaricomycetes</taxon>
        <taxon>Agaricomycetidae</taxon>
        <taxon>Agaricales</taxon>
        <taxon>Marasmiineae</taxon>
        <taxon>Omphalotaceae</taxon>
        <taxon>Lentinula</taxon>
    </lineage>
</organism>
<dbReference type="Proteomes" id="UP001163846">
    <property type="component" value="Unassembled WGS sequence"/>
</dbReference>
<evidence type="ECO:0000256" key="1">
    <source>
        <dbReference type="ARBA" id="ARBA00022679"/>
    </source>
</evidence>
<dbReference type="InterPro" id="IPR002213">
    <property type="entry name" value="UDP_glucos_trans"/>
</dbReference>
<evidence type="ECO:0000313" key="3">
    <source>
        <dbReference type="EMBL" id="KAJ3844780.1"/>
    </source>
</evidence>
<dbReference type="AlphaFoldDB" id="A0AA38PLE9"/>
<dbReference type="CDD" id="cd03784">
    <property type="entry name" value="GT1_Gtf-like"/>
    <property type="match status" value="1"/>
</dbReference>
<evidence type="ECO:0000256" key="2">
    <source>
        <dbReference type="SAM" id="MobiDB-lite"/>
    </source>
</evidence>
<dbReference type="EMBL" id="MU805947">
    <property type="protein sequence ID" value="KAJ3844780.1"/>
    <property type="molecule type" value="Genomic_DNA"/>
</dbReference>
<feature type="region of interest" description="Disordered" evidence="2">
    <location>
        <begin position="190"/>
        <end position="211"/>
    </location>
</feature>
<name>A0AA38PLE9_9AGAR</name>
<evidence type="ECO:0000313" key="4">
    <source>
        <dbReference type="Proteomes" id="UP001163846"/>
    </source>
</evidence>
<dbReference type="InterPro" id="IPR050481">
    <property type="entry name" value="UDP-glycosyltransf_plant"/>
</dbReference>
<dbReference type="GO" id="GO:0035251">
    <property type="term" value="F:UDP-glucosyltransferase activity"/>
    <property type="evidence" value="ECO:0007669"/>
    <property type="project" value="InterPro"/>
</dbReference>
<dbReference type="PANTHER" id="PTHR48049">
    <property type="entry name" value="GLYCOSYLTRANSFERASE"/>
    <property type="match status" value="1"/>
</dbReference>
<dbReference type="Gene3D" id="3.40.50.2000">
    <property type="entry name" value="Glycogen Phosphorylase B"/>
    <property type="match status" value="2"/>
</dbReference>
<reference evidence="3" key="1">
    <citation type="submission" date="2022-08" db="EMBL/GenBank/DDBJ databases">
        <authorList>
            <consortium name="DOE Joint Genome Institute"/>
            <person name="Min B."/>
            <person name="Riley R."/>
            <person name="Sierra-Patev S."/>
            <person name="Naranjo-Ortiz M."/>
            <person name="Looney B."/>
            <person name="Konkel Z."/>
            <person name="Slot J.C."/>
            <person name="Sakamoto Y."/>
            <person name="Steenwyk J.L."/>
            <person name="Rokas A."/>
            <person name="Carro J."/>
            <person name="Camarero S."/>
            <person name="Ferreira P."/>
            <person name="Molpeceres G."/>
            <person name="Ruiz-Duenas F.J."/>
            <person name="Serrano A."/>
            <person name="Henrissat B."/>
            <person name="Drula E."/>
            <person name="Hughes K.W."/>
            <person name="Mata J.L."/>
            <person name="Ishikawa N.K."/>
            <person name="Vargas-Isla R."/>
            <person name="Ushijima S."/>
            <person name="Smith C.A."/>
            <person name="Ahrendt S."/>
            <person name="Andreopoulos W."/>
            <person name="He G."/>
            <person name="Labutti K."/>
            <person name="Lipzen A."/>
            <person name="Ng V."/>
            <person name="Sandor L."/>
            <person name="Barry K."/>
            <person name="Martinez A.T."/>
            <person name="Xiao Y."/>
            <person name="Gibbons J.G."/>
            <person name="Terashima K."/>
            <person name="Hibbett D.S."/>
            <person name="Grigoriev I.V."/>
        </authorList>
    </citation>
    <scope>NUCLEOTIDE SEQUENCE</scope>
    <source>
        <strain evidence="3">TFB9207</strain>
    </source>
</reference>
<dbReference type="PANTHER" id="PTHR48049:SF132">
    <property type="entry name" value="GLYCOSYLTRANSFERASE"/>
    <property type="match status" value="1"/>
</dbReference>
<keyword evidence="4" id="KW-1185">Reference proteome</keyword>
<comment type="caution">
    <text evidence="3">The sequence shown here is derived from an EMBL/GenBank/DDBJ whole genome shotgun (WGS) entry which is preliminary data.</text>
</comment>
<dbReference type="Pfam" id="PF00201">
    <property type="entry name" value="UDPGT"/>
    <property type="match status" value="1"/>
</dbReference>
<keyword evidence="1" id="KW-0808">Transferase</keyword>
<accession>A0AA38PLE9</accession>
<evidence type="ECO:0008006" key="5">
    <source>
        <dbReference type="Google" id="ProtNLM"/>
    </source>
</evidence>
<protein>
    <recommendedName>
        <fullName evidence="5">UDP-Glycosyltransferase/glycogen phosphorylase</fullName>
    </recommendedName>
</protein>
<gene>
    <name evidence="3" type="ORF">F5878DRAFT_50779</name>
</gene>
<dbReference type="SUPFAM" id="SSF53756">
    <property type="entry name" value="UDP-Glycosyltransferase/glycogen phosphorylase"/>
    <property type="match status" value="1"/>
</dbReference>
<sequence>MSSVKNILFHALPAWGHNKPMAALAVIIARARPDIVITVITTGVIYPKFSKELKSKLTPEEYDLLSPRINVIDVSGPDINPFEPLGEFAPAYAALWKSEPIQCKSSGQTYSALPPPTVAIVDPFAPYAYESIYATSQGKVPILTWVSGPAGAFVQIFGPASVGGHADPSLETEDGLKSARAQILQPPNKDAESILKPSIPSGTAVERSKVPGMPPMYTHELRPQISLLPEGPLVRFGQIYTRVGDGVIVVSNSTYEREPIETAKKWLSGIGKSCYAFAPLTLPNSNQGSDDEQNEITPFLDAMKERFGPKSLIYISFGTFFWPLQQEKLIALIETLLANQIPFIFSHSPPFAASLPAEFFASINDSGIAKEMPWTPQEAILRHDVTGWFITHGGWNSIQEAWEYKVPLIFWPMGADQPINAAFLGLNHKAAFELIEVRSGEDGTKPLLRFEGTNYKPTFTVDAVRAEVTELLKKLKSEEGQLVRSNFEKLGEEIWRSWDEGKQCRVELNEFLDKYCV</sequence>